<dbReference type="STRING" id="28136.SAMN02745202_01548"/>
<gene>
    <name evidence="2" type="ORF">SAMN02745202_01548</name>
</gene>
<dbReference type="InterPro" id="IPR029492">
    <property type="entry name" value="DUF4435"/>
</dbReference>
<dbReference type="AlphaFoldDB" id="A0A1T4PT99"/>
<dbReference type="RefSeq" id="WP_025070228.1">
    <property type="nucleotide sequence ID" value="NZ_FUXK01000017.1"/>
</dbReference>
<evidence type="ECO:0000313" key="2">
    <source>
        <dbReference type="EMBL" id="SJZ94773.1"/>
    </source>
</evidence>
<organism evidence="2">
    <name type="scientific">Segatella oulorum</name>
    <dbReference type="NCBI Taxonomy" id="28136"/>
    <lineage>
        <taxon>Bacteria</taxon>
        <taxon>Pseudomonadati</taxon>
        <taxon>Bacteroidota</taxon>
        <taxon>Bacteroidia</taxon>
        <taxon>Bacteroidales</taxon>
        <taxon>Prevotellaceae</taxon>
        <taxon>Segatella</taxon>
    </lineage>
</organism>
<dbReference type="EMBL" id="FUXK01000017">
    <property type="protein sequence ID" value="SJZ94773.1"/>
    <property type="molecule type" value="Genomic_DNA"/>
</dbReference>
<accession>A0A1T4PT99</accession>
<dbReference type="eggNOG" id="COG1123">
    <property type="taxonomic scope" value="Bacteria"/>
</dbReference>
<evidence type="ECO:0000259" key="1">
    <source>
        <dbReference type="Pfam" id="PF14491"/>
    </source>
</evidence>
<dbReference type="Proteomes" id="UP000190065">
    <property type="component" value="Unassembled WGS sequence"/>
</dbReference>
<dbReference type="Pfam" id="PF14491">
    <property type="entry name" value="DUF4435"/>
    <property type="match status" value="1"/>
</dbReference>
<protein>
    <recommendedName>
        <fullName evidence="1">DUF4435 domain-containing protein</fullName>
    </recommendedName>
</protein>
<reference evidence="2" key="1">
    <citation type="submission" date="2017-02" db="EMBL/GenBank/DDBJ databases">
        <authorList>
            <person name="Peterson S.W."/>
        </authorList>
    </citation>
    <scope>NUCLEOTIDE SEQUENCE [LARGE SCALE GENOMIC DNA]</scope>
    <source>
        <strain evidence="2">ATCC 43324</strain>
    </source>
</reference>
<proteinExistence type="predicted"/>
<feature type="domain" description="DUF4435" evidence="1">
    <location>
        <begin position="27"/>
        <end position="272"/>
    </location>
</feature>
<name>A0A1T4PT99_9BACT</name>
<sequence>MAKRLQQHISSAYFEAANQLTSKQARRKVVAYVEGYEDIFFWRSVLSELEDEEHYFEVMLPSRQHKIERGKKAAISRLLSDVGEDMIACVDADYDYLLQGVSQGSQQLLHNPYVFHTYAYAIENLQCYAPSLRNVVVSVVLNDHNIFDFEAFMQRYSEIIYPLFVWNIWYYRSTHYSNFTMTQFNHAIEMGEVDINAPQHALAKLAKKVGRMVQMLQAKNESAWEEYHQVAADLKRLGVTPRNTYLYIHGHHLFENVVVPLLTRVCNRLYREQERAIQRQAKHNLQLQSEMAGYQHRVGNVELALRKNTNFRTAPQYQQIIEQFKTKEQGMV</sequence>